<dbReference type="EC" id="3.5.4.10" evidence="10"/>
<dbReference type="InterPro" id="IPR002695">
    <property type="entry name" value="PurH-like"/>
</dbReference>
<name>A0A841BVS0_9ACTN</name>
<evidence type="ECO:0000256" key="9">
    <source>
        <dbReference type="ARBA" id="ARBA00050687"/>
    </source>
</evidence>
<accession>A0A841BVS0</accession>
<dbReference type="FunFam" id="3.40.50.1380:FF:000001">
    <property type="entry name" value="Bifunctional purine biosynthesis protein PurH"/>
    <property type="match status" value="1"/>
</dbReference>
<evidence type="ECO:0000256" key="3">
    <source>
        <dbReference type="ARBA" id="ARBA00007667"/>
    </source>
</evidence>
<evidence type="ECO:0000313" key="12">
    <source>
        <dbReference type="EMBL" id="MBB5871576.1"/>
    </source>
</evidence>
<evidence type="ECO:0000256" key="2">
    <source>
        <dbReference type="ARBA" id="ARBA00004954"/>
    </source>
</evidence>
<dbReference type="PANTHER" id="PTHR11692:SF0">
    <property type="entry name" value="BIFUNCTIONAL PURINE BIOSYNTHESIS PROTEIN ATIC"/>
    <property type="match status" value="1"/>
</dbReference>
<dbReference type="GO" id="GO:0006189">
    <property type="term" value="P:'de novo' IMP biosynthetic process"/>
    <property type="evidence" value="ECO:0007669"/>
    <property type="project" value="UniProtKB-UniRule"/>
</dbReference>
<evidence type="ECO:0000256" key="6">
    <source>
        <dbReference type="ARBA" id="ARBA00022801"/>
    </source>
</evidence>
<dbReference type="Pfam" id="PF01808">
    <property type="entry name" value="AICARFT_IMPCHas"/>
    <property type="match status" value="1"/>
</dbReference>
<dbReference type="PANTHER" id="PTHR11692">
    <property type="entry name" value="BIFUNCTIONAL PURINE BIOSYNTHESIS PROTEIN PURH"/>
    <property type="match status" value="1"/>
</dbReference>
<dbReference type="FunFam" id="3.40.140.20:FF:000001">
    <property type="entry name" value="Bifunctional purine biosynthesis protein PurH"/>
    <property type="match status" value="1"/>
</dbReference>
<dbReference type="InterPro" id="IPR011607">
    <property type="entry name" value="MGS-like_dom"/>
</dbReference>
<dbReference type="PIRSF" id="PIRSF000414">
    <property type="entry name" value="AICARFT_IMPCHas"/>
    <property type="match status" value="1"/>
</dbReference>
<dbReference type="CDD" id="cd01421">
    <property type="entry name" value="IMPCH"/>
    <property type="match status" value="1"/>
</dbReference>
<evidence type="ECO:0000256" key="1">
    <source>
        <dbReference type="ARBA" id="ARBA00004844"/>
    </source>
</evidence>
<sequence length="529" mass="56278">MSDQERKPIKRALISVTDKTGLYALVNALREHGVEIVATSSTAAFLERMGPPVTRVEQLTGFPETLDGRVKTLHPRVHAGLLADRDNPDHVAQLAELEIEGFDLLISNLYPFQQTVAAGGDIDACVEQIDIGGPAMVRSAAKNHRSVAVVMAPQDYYTVMAALDAGGFTLAERRRMAARAFAEIADYDMAIARWSAAHLVDDVAEVPQPGETWPEFTGNAGWRLTSLRYGENPHQSAALYLDPWAPPGLVRAEQLGGKEMSFNNFVDADAAWAAANAYEGVACVAIVKHINPCGIAISADNVAEAHRLAHECDPLSAFGGVIAANVPVTAEMAKQVAAVLTEVIVAPAFDPEAISILTERKNLRILVAPPYVPAPIELKQISGGFLAQARDFMTAEGDYVENWRLVSGEPATDAQLDDLEFAWGACRAVKSNAILLAKGGATVGIGMGQVNRVDSARLAVGRAGAERARGSVAASDAFFPFADGLQILIDAGVSAVVQPGGSIRDEEVIAAANAAGITMYLTGARHFWH</sequence>
<reference evidence="12 13" key="1">
    <citation type="submission" date="2020-08" db="EMBL/GenBank/DDBJ databases">
        <title>Sequencing the genomes of 1000 actinobacteria strains.</title>
        <authorList>
            <person name="Klenk H.-P."/>
        </authorList>
    </citation>
    <scope>NUCLEOTIDE SEQUENCE [LARGE SCALE GENOMIC DNA]</scope>
    <source>
        <strain evidence="12 13">DSM 45362</strain>
    </source>
</reference>
<dbReference type="SUPFAM" id="SSF52335">
    <property type="entry name" value="Methylglyoxal synthase-like"/>
    <property type="match status" value="1"/>
</dbReference>
<comment type="similarity">
    <text evidence="3 10">Belongs to the PurH family.</text>
</comment>
<organism evidence="12 13">
    <name type="scientific">Allocatelliglobosispora scoriae</name>
    <dbReference type="NCBI Taxonomy" id="643052"/>
    <lineage>
        <taxon>Bacteria</taxon>
        <taxon>Bacillati</taxon>
        <taxon>Actinomycetota</taxon>
        <taxon>Actinomycetes</taxon>
        <taxon>Micromonosporales</taxon>
        <taxon>Micromonosporaceae</taxon>
        <taxon>Allocatelliglobosispora</taxon>
    </lineage>
</organism>
<keyword evidence="4 10" id="KW-0808">Transferase</keyword>
<dbReference type="PROSITE" id="PS51855">
    <property type="entry name" value="MGS"/>
    <property type="match status" value="1"/>
</dbReference>
<evidence type="ECO:0000259" key="11">
    <source>
        <dbReference type="PROSITE" id="PS51855"/>
    </source>
</evidence>
<dbReference type="InterPro" id="IPR024051">
    <property type="entry name" value="AICAR_Tfase_dup_dom_sf"/>
</dbReference>
<dbReference type="SUPFAM" id="SSF53927">
    <property type="entry name" value="Cytidine deaminase-like"/>
    <property type="match status" value="1"/>
</dbReference>
<gene>
    <name evidence="10" type="primary">purH</name>
    <name evidence="12" type="ORF">F4553_004955</name>
</gene>
<comment type="domain">
    <text evidence="10">The IMP cyclohydrolase activity resides in the N-terminal region.</text>
</comment>
<dbReference type="GO" id="GO:0004643">
    <property type="term" value="F:phosphoribosylaminoimidazolecarboxamide formyltransferase activity"/>
    <property type="evidence" value="ECO:0007669"/>
    <property type="project" value="UniProtKB-UniRule"/>
</dbReference>
<dbReference type="HAMAP" id="MF_00139">
    <property type="entry name" value="PurH"/>
    <property type="match status" value="1"/>
</dbReference>
<dbReference type="Pfam" id="PF02142">
    <property type="entry name" value="MGS"/>
    <property type="match status" value="1"/>
</dbReference>
<evidence type="ECO:0000256" key="7">
    <source>
        <dbReference type="ARBA" id="ARBA00023268"/>
    </source>
</evidence>
<dbReference type="GO" id="GO:0003937">
    <property type="term" value="F:IMP cyclohydrolase activity"/>
    <property type="evidence" value="ECO:0007669"/>
    <property type="project" value="UniProtKB-UniRule"/>
</dbReference>
<proteinExistence type="inferred from homology"/>
<evidence type="ECO:0000256" key="10">
    <source>
        <dbReference type="HAMAP-Rule" id="MF_00139"/>
    </source>
</evidence>
<dbReference type="InterPro" id="IPR016193">
    <property type="entry name" value="Cytidine_deaminase-like"/>
</dbReference>
<keyword evidence="6 10" id="KW-0378">Hydrolase</keyword>
<dbReference type="RefSeq" id="WP_184839735.1">
    <property type="nucleotide sequence ID" value="NZ_JACHMN010000002.1"/>
</dbReference>
<dbReference type="NCBIfam" id="NF002049">
    <property type="entry name" value="PRK00881.1"/>
    <property type="match status" value="1"/>
</dbReference>
<keyword evidence="7 10" id="KW-0511">Multifunctional enzyme</keyword>
<comment type="caution">
    <text evidence="12">The sequence shown here is derived from an EMBL/GenBank/DDBJ whole genome shotgun (WGS) entry which is preliminary data.</text>
</comment>
<keyword evidence="13" id="KW-1185">Reference proteome</keyword>
<comment type="pathway">
    <text evidence="1 10">Purine metabolism; IMP biosynthesis via de novo pathway; IMP from 5-formamido-1-(5-phospho-D-ribosyl)imidazole-4-carboxamide: step 1/1.</text>
</comment>
<keyword evidence="5 10" id="KW-0658">Purine biosynthesis</keyword>
<dbReference type="EC" id="2.1.2.3" evidence="10"/>
<dbReference type="SMART" id="SM00798">
    <property type="entry name" value="AICARFT_IMPCHas"/>
    <property type="match status" value="1"/>
</dbReference>
<comment type="pathway">
    <text evidence="2 10">Purine metabolism; IMP biosynthesis via de novo pathway; 5-formamido-1-(5-phospho-D-ribosyl)imidazole-4-carboxamide from 5-amino-1-(5-phospho-D-ribosyl)imidazole-4-carboxamide (10-formyl THF route): step 1/1.</text>
</comment>
<dbReference type="Gene3D" id="3.40.140.20">
    <property type="match status" value="2"/>
</dbReference>
<evidence type="ECO:0000256" key="5">
    <source>
        <dbReference type="ARBA" id="ARBA00022755"/>
    </source>
</evidence>
<dbReference type="SMART" id="SM00851">
    <property type="entry name" value="MGS"/>
    <property type="match status" value="1"/>
</dbReference>
<dbReference type="AlphaFoldDB" id="A0A841BVS0"/>
<dbReference type="GO" id="GO:0005829">
    <property type="term" value="C:cytosol"/>
    <property type="evidence" value="ECO:0007669"/>
    <property type="project" value="TreeGrafter"/>
</dbReference>
<dbReference type="UniPathway" id="UPA00074">
    <property type="reaction ID" value="UER00133"/>
</dbReference>
<dbReference type="Proteomes" id="UP000587527">
    <property type="component" value="Unassembled WGS sequence"/>
</dbReference>
<dbReference type="EMBL" id="JACHMN010000002">
    <property type="protein sequence ID" value="MBB5871576.1"/>
    <property type="molecule type" value="Genomic_DNA"/>
</dbReference>
<feature type="domain" description="MGS-like" evidence="11">
    <location>
        <begin position="4"/>
        <end position="151"/>
    </location>
</feature>
<dbReference type="InterPro" id="IPR036914">
    <property type="entry name" value="MGS-like_dom_sf"/>
</dbReference>
<dbReference type="Gene3D" id="3.40.50.1380">
    <property type="entry name" value="Methylglyoxal synthase-like domain"/>
    <property type="match status" value="1"/>
</dbReference>
<evidence type="ECO:0000256" key="4">
    <source>
        <dbReference type="ARBA" id="ARBA00022679"/>
    </source>
</evidence>
<comment type="catalytic activity">
    <reaction evidence="8 10">
        <text>(6R)-10-formyltetrahydrofolate + 5-amino-1-(5-phospho-beta-D-ribosyl)imidazole-4-carboxamide = 5-formamido-1-(5-phospho-D-ribosyl)imidazole-4-carboxamide + (6S)-5,6,7,8-tetrahydrofolate</text>
        <dbReference type="Rhea" id="RHEA:22192"/>
        <dbReference type="ChEBI" id="CHEBI:57453"/>
        <dbReference type="ChEBI" id="CHEBI:58467"/>
        <dbReference type="ChEBI" id="CHEBI:58475"/>
        <dbReference type="ChEBI" id="CHEBI:195366"/>
        <dbReference type="EC" id="2.1.2.3"/>
    </reaction>
</comment>
<comment type="catalytic activity">
    <reaction evidence="9 10">
        <text>IMP + H2O = 5-formamido-1-(5-phospho-D-ribosyl)imidazole-4-carboxamide</text>
        <dbReference type="Rhea" id="RHEA:18445"/>
        <dbReference type="ChEBI" id="CHEBI:15377"/>
        <dbReference type="ChEBI" id="CHEBI:58053"/>
        <dbReference type="ChEBI" id="CHEBI:58467"/>
        <dbReference type="EC" id="3.5.4.10"/>
    </reaction>
</comment>
<protein>
    <recommendedName>
        <fullName evidence="10">Bifunctional purine biosynthesis protein PurH</fullName>
    </recommendedName>
    <domain>
        <recommendedName>
            <fullName evidence="10">Phosphoribosylaminoimidazolecarboxamide formyltransferase</fullName>
            <ecNumber evidence="10">2.1.2.3</ecNumber>
        </recommendedName>
        <alternativeName>
            <fullName evidence="10">AICAR transformylase</fullName>
        </alternativeName>
    </domain>
    <domain>
        <recommendedName>
            <fullName evidence="10">IMP cyclohydrolase</fullName>
            <ecNumber evidence="10">3.5.4.10</ecNumber>
        </recommendedName>
        <alternativeName>
            <fullName evidence="10">ATIC</fullName>
        </alternativeName>
        <alternativeName>
            <fullName evidence="10">IMP synthase</fullName>
        </alternativeName>
        <alternativeName>
            <fullName evidence="10">Inosinicase</fullName>
        </alternativeName>
    </domain>
</protein>
<evidence type="ECO:0000256" key="8">
    <source>
        <dbReference type="ARBA" id="ARBA00050488"/>
    </source>
</evidence>
<evidence type="ECO:0000313" key="13">
    <source>
        <dbReference type="Proteomes" id="UP000587527"/>
    </source>
</evidence>